<keyword evidence="2" id="KW-1185">Reference proteome</keyword>
<dbReference type="RefSeq" id="WP_344085021.1">
    <property type="nucleotide sequence ID" value="NZ_BAAALS010000024.1"/>
</dbReference>
<organism evidence="1 2">
    <name type="scientific">Luedemannella helvata</name>
    <dbReference type="NCBI Taxonomy" id="349315"/>
    <lineage>
        <taxon>Bacteria</taxon>
        <taxon>Bacillati</taxon>
        <taxon>Actinomycetota</taxon>
        <taxon>Actinomycetes</taxon>
        <taxon>Micromonosporales</taxon>
        <taxon>Micromonosporaceae</taxon>
        <taxon>Luedemannella</taxon>
    </lineage>
</organism>
<gene>
    <name evidence="1" type="ORF">GCM10009681_43410</name>
</gene>
<sequence length="70" mass="7914">MTTKERLHQLVDEIGDEQADELLRLADALLDRQRTPRPRPTWVGALANAEPDLAERSEEILRTELGHNAA</sequence>
<proteinExistence type="predicted"/>
<comment type="caution">
    <text evidence="1">The sequence shown here is derived from an EMBL/GenBank/DDBJ whole genome shotgun (WGS) entry which is preliminary data.</text>
</comment>
<protein>
    <submittedName>
        <fullName evidence="1">Uncharacterized protein</fullName>
    </submittedName>
</protein>
<dbReference type="Proteomes" id="UP001500655">
    <property type="component" value="Unassembled WGS sequence"/>
</dbReference>
<accession>A0ABP4X4W0</accession>
<name>A0ABP4X4W0_9ACTN</name>
<reference evidence="2" key="1">
    <citation type="journal article" date="2019" name="Int. J. Syst. Evol. Microbiol.">
        <title>The Global Catalogue of Microorganisms (GCM) 10K type strain sequencing project: providing services to taxonomists for standard genome sequencing and annotation.</title>
        <authorList>
            <consortium name="The Broad Institute Genomics Platform"/>
            <consortium name="The Broad Institute Genome Sequencing Center for Infectious Disease"/>
            <person name="Wu L."/>
            <person name="Ma J."/>
        </authorList>
    </citation>
    <scope>NUCLEOTIDE SEQUENCE [LARGE SCALE GENOMIC DNA]</scope>
    <source>
        <strain evidence="2">JCM 13249</strain>
    </source>
</reference>
<dbReference type="EMBL" id="BAAALS010000024">
    <property type="protein sequence ID" value="GAA1767654.1"/>
    <property type="molecule type" value="Genomic_DNA"/>
</dbReference>
<evidence type="ECO:0000313" key="1">
    <source>
        <dbReference type="EMBL" id="GAA1767654.1"/>
    </source>
</evidence>
<evidence type="ECO:0000313" key="2">
    <source>
        <dbReference type="Proteomes" id="UP001500655"/>
    </source>
</evidence>